<reference evidence="1 2" key="1">
    <citation type="submission" date="2019-01" db="EMBL/GenBank/DDBJ databases">
        <title>Filimonas sp. strain TTM-71.</title>
        <authorList>
            <person name="Chen W.-M."/>
        </authorList>
    </citation>
    <scope>NUCLEOTIDE SEQUENCE [LARGE SCALE GENOMIC DNA]</scope>
    <source>
        <strain evidence="1 2">TTM-71</strain>
    </source>
</reference>
<evidence type="ECO:0000313" key="2">
    <source>
        <dbReference type="Proteomes" id="UP000290545"/>
    </source>
</evidence>
<evidence type="ECO:0000313" key="1">
    <source>
        <dbReference type="EMBL" id="RXK81948.1"/>
    </source>
</evidence>
<proteinExistence type="predicted"/>
<comment type="caution">
    <text evidence="1">The sequence shown here is derived from an EMBL/GenBank/DDBJ whole genome shotgun (WGS) entry which is preliminary data.</text>
</comment>
<accession>A0A4Q1D241</accession>
<protein>
    <submittedName>
        <fullName evidence="1">TIGR02117 family protein</fullName>
    </submittedName>
</protein>
<dbReference type="EMBL" id="SDHZ01000003">
    <property type="protein sequence ID" value="RXK81948.1"/>
    <property type="molecule type" value="Genomic_DNA"/>
</dbReference>
<organism evidence="1 2">
    <name type="scientific">Filimonas effusa</name>
    <dbReference type="NCBI Taxonomy" id="2508721"/>
    <lineage>
        <taxon>Bacteria</taxon>
        <taxon>Pseudomonadati</taxon>
        <taxon>Bacteroidota</taxon>
        <taxon>Chitinophagia</taxon>
        <taxon>Chitinophagales</taxon>
        <taxon>Chitinophagaceae</taxon>
        <taxon>Filimonas</taxon>
    </lineage>
</organism>
<dbReference type="InterPro" id="IPR011727">
    <property type="entry name" value="CHP02117"/>
</dbReference>
<keyword evidence="2" id="KW-1185">Reference proteome</keyword>
<gene>
    <name evidence="1" type="ORF">ESB13_19405</name>
</gene>
<dbReference type="AlphaFoldDB" id="A0A4Q1D241"/>
<dbReference type="NCBIfam" id="TIGR02117">
    <property type="entry name" value="chp_urease_rgn"/>
    <property type="match status" value="1"/>
</dbReference>
<dbReference type="Pfam" id="PF09601">
    <property type="entry name" value="DUF2459"/>
    <property type="match status" value="1"/>
</dbReference>
<dbReference type="RefSeq" id="WP_129005345.1">
    <property type="nucleotide sequence ID" value="NZ_SDHZ01000003.1"/>
</dbReference>
<name>A0A4Q1D241_9BACT</name>
<sequence>MKLLLKYTGITLLSIVAFVLLYLGSAWVLSRIPVKAETAGQPAVEIYLLSNGVHTDIVMPVKTEYRDWSSTILYSNTRSNDSSLSYIAFGWGDKGFYLETPTWADLKARTAFRAAFGLSTSAVHATFYKKLTEGAECVKTTISPSQYQRLIAYIDNGLQKNSNGAPIVIPTEARYGANDAFYEARGSYTLFHTCNTWTNNALKASGQKACLWTPFDSGIFYQYRKH</sequence>
<dbReference type="Proteomes" id="UP000290545">
    <property type="component" value="Unassembled WGS sequence"/>
</dbReference>
<dbReference type="OrthoDB" id="211174at2"/>